<gene>
    <name evidence="2" type="ORF">RU93_GL000277</name>
</gene>
<dbReference type="AlphaFoldDB" id="A0A1L8QXW5"/>
<evidence type="ECO:0000313" key="2">
    <source>
        <dbReference type="EMBL" id="OJG12347.1"/>
    </source>
</evidence>
<dbReference type="Gene3D" id="3.40.50.2300">
    <property type="match status" value="2"/>
</dbReference>
<proteinExistence type="predicted"/>
<dbReference type="SUPFAM" id="SSF53822">
    <property type="entry name" value="Periplasmic binding protein-like I"/>
    <property type="match status" value="1"/>
</dbReference>
<dbReference type="InterPro" id="IPR007487">
    <property type="entry name" value="ABC_transpt-TYRBP-like"/>
</dbReference>
<keyword evidence="1" id="KW-0472">Membrane</keyword>
<sequence>MLFQQQPYKDTTVAFLFLNHRRKRGTKMKNKGLIFTVVALFLSITIGFFYEQRAQKPATNPNEAVQYTVGLLQFVSHPALDEITRGVKEGLQERGLIEGENLTLLFQNGQADQSKLTTMSQQLINQGSQVLIGIATPAVQALANETTEIPVILGAVTDPVGAGLIADMENPGGNLTGVSDKAPVLEQLTVAKKLLPQAKTVGILYSSGEDNSIYQVEEAKQAAEGLGLSVETFAVPSATEIRQIVQVMASQVDFIYIPLDNTIANAMPAVVTEANKTKTPIIPSVDTMVQEGGLATVGINQFQIGYQTGLMAASILKGEKETATTPVYTFDEGDLIINETQAALLGIEIPAALKETATLIGGEEE</sequence>
<reference evidence="2 3" key="1">
    <citation type="submission" date="2014-12" db="EMBL/GenBank/DDBJ databases">
        <title>Draft genome sequences of 29 type strains of Enterococci.</title>
        <authorList>
            <person name="Zhong Z."/>
            <person name="Sun Z."/>
            <person name="Liu W."/>
            <person name="Zhang W."/>
            <person name="Zhang H."/>
        </authorList>
    </citation>
    <scope>NUCLEOTIDE SEQUENCE [LARGE SCALE GENOMIC DNA]</scope>
    <source>
        <strain evidence="2 3">DSM 17690</strain>
    </source>
</reference>
<feature type="transmembrane region" description="Helical" evidence="1">
    <location>
        <begin position="32"/>
        <end position="50"/>
    </location>
</feature>
<dbReference type="Proteomes" id="UP000182149">
    <property type="component" value="Unassembled WGS sequence"/>
</dbReference>
<dbReference type="STRING" id="328396.RU93_GL000277"/>
<dbReference type="CDD" id="cd06325">
    <property type="entry name" value="PBP1_ABC_unchar_transporter"/>
    <property type="match status" value="1"/>
</dbReference>
<organism evidence="2 3">
    <name type="scientific">Enterococcus aquimarinus</name>
    <dbReference type="NCBI Taxonomy" id="328396"/>
    <lineage>
        <taxon>Bacteria</taxon>
        <taxon>Bacillati</taxon>
        <taxon>Bacillota</taxon>
        <taxon>Bacilli</taxon>
        <taxon>Lactobacillales</taxon>
        <taxon>Enterococcaceae</taxon>
        <taxon>Enterococcus</taxon>
    </lineage>
</organism>
<dbReference type="InterPro" id="IPR047776">
    <property type="entry name" value="ABC_SBP_TrpX-like"/>
</dbReference>
<dbReference type="EMBL" id="JXKD01000001">
    <property type="protein sequence ID" value="OJG12347.1"/>
    <property type="molecule type" value="Genomic_DNA"/>
</dbReference>
<comment type="caution">
    <text evidence="2">The sequence shown here is derived from an EMBL/GenBank/DDBJ whole genome shotgun (WGS) entry which is preliminary data.</text>
</comment>
<accession>A0A1L8QXW5</accession>
<keyword evidence="1" id="KW-0812">Transmembrane</keyword>
<evidence type="ECO:0000313" key="3">
    <source>
        <dbReference type="Proteomes" id="UP000182149"/>
    </source>
</evidence>
<dbReference type="Pfam" id="PF04392">
    <property type="entry name" value="ABC_sub_bind"/>
    <property type="match status" value="1"/>
</dbReference>
<keyword evidence="1" id="KW-1133">Transmembrane helix</keyword>
<evidence type="ECO:0000256" key="1">
    <source>
        <dbReference type="SAM" id="Phobius"/>
    </source>
</evidence>
<dbReference type="InterPro" id="IPR028082">
    <property type="entry name" value="Peripla_BP_I"/>
</dbReference>
<name>A0A1L8QXW5_9ENTE</name>
<keyword evidence="3" id="KW-1185">Reference proteome</keyword>
<dbReference type="PANTHER" id="PTHR35271">
    <property type="entry name" value="ABC TRANSPORTER, SUBSTRATE-BINDING LIPOPROTEIN-RELATED"/>
    <property type="match status" value="1"/>
</dbReference>
<protein>
    <submittedName>
        <fullName evidence="2">ABC transporter substrate-binding protein</fullName>
    </submittedName>
</protein>
<dbReference type="PANTHER" id="PTHR35271:SF1">
    <property type="entry name" value="ABC TRANSPORTER, SUBSTRATE-BINDING LIPOPROTEIN"/>
    <property type="match status" value="1"/>
</dbReference>
<dbReference type="NCBIfam" id="NF041285">
    <property type="entry name" value="ABC_SBP_TrpX"/>
    <property type="match status" value="1"/>
</dbReference>